<keyword evidence="3" id="KW-1185">Reference proteome</keyword>
<organism evidence="2 3">
    <name type="scientific">Tenebrio molitor</name>
    <name type="common">Yellow mealworm beetle</name>
    <dbReference type="NCBI Taxonomy" id="7067"/>
    <lineage>
        <taxon>Eukaryota</taxon>
        <taxon>Metazoa</taxon>
        <taxon>Ecdysozoa</taxon>
        <taxon>Arthropoda</taxon>
        <taxon>Hexapoda</taxon>
        <taxon>Insecta</taxon>
        <taxon>Pterygota</taxon>
        <taxon>Neoptera</taxon>
        <taxon>Endopterygota</taxon>
        <taxon>Coleoptera</taxon>
        <taxon>Polyphaga</taxon>
        <taxon>Cucujiformia</taxon>
        <taxon>Tenebrionidae</taxon>
        <taxon>Tenebrio</taxon>
    </lineage>
</organism>
<feature type="compositionally biased region" description="Basic residues" evidence="1">
    <location>
        <begin position="77"/>
        <end position="86"/>
    </location>
</feature>
<comment type="caution">
    <text evidence="2">The sequence shown here is derived from an EMBL/GenBank/DDBJ whole genome shotgun (WGS) entry which is preliminary data.</text>
</comment>
<evidence type="ECO:0000313" key="3">
    <source>
        <dbReference type="Proteomes" id="UP000719412"/>
    </source>
</evidence>
<dbReference type="AlphaFoldDB" id="A0A8J6L8S0"/>
<evidence type="ECO:0000313" key="2">
    <source>
        <dbReference type="EMBL" id="KAH0812135.1"/>
    </source>
</evidence>
<evidence type="ECO:0000256" key="1">
    <source>
        <dbReference type="SAM" id="MobiDB-lite"/>
    </source>
</evidence>
<reference evidence="2" key="1">
    <citation type="journal article" date="2020" name="J Insects Food Feed">
        <title>The yellow mealworm (Tenebrio molitor) genome: a resource for the emerging insects as food and feed industry.</title>
        <authorList>
            <person name="Eriksson T."/>
            <person name="Andere A."/>
            <person name="Kelstrup H."/>
            <person name="Emery V."/>
            <person name="Picard C."/>
        </authorList>
    </citation>
    <scope>NUCLEOTIDE SEQUENCE</scope>
    <source>
        <strain evidence="2">Stoneville</strain>
        <tissue evidence="2">Whole head</tissue>
    </source>
</reference>
<reference evidence="2" key="2">
    <citation type="submission" date="2021-08" db="EMBL/GenBank/DDBJ databases">
        <authorList>
            <person name="Eriksson T."/>
        </authorList>
    </citation>
    <scope>NUCLEOTIDE SEQUENCE</scope>
    <source>
        <strain evidence="2">Stoneville</strain>
        <tissue evidence="2">Whole head</tissue>
    </source>
</reference>
<accession>A0A8J6L8S0</accession>
<feature type="region of interest" description="Disordered" evidence="1">
    <location>
        <begin position="52"/>
        <end position="103"/>
    </location>
</feature>
<dbReference type="Proteomes" id="UP000719412">
    <property type="component" value="Unassembled WGS sequence"/>
</dbReference>
<dbReference type="EMBL" id="JABDTM020026263">
    <property type="protein sequence ID" value="KAH0812135.1"/>
    <property type="molecule type" value="Genomic_DNA"/>
</dbReference>
<sequence length="103" mass="11504">MGDACAGCEQAVIRDHREGELEAFVGLPESVGRARRGTLLVRLVEHDVDHNLKAHSSPTSSYKKIKSDGLGGDVNRHLRRRERRNRVSPNFYNPGRGDDLIDV</sequence>
<protein>
    <submittedName>
        <fullName evidence="2">Uncharacterized protein</fullName>
    </submittedName>
</protein>
<proteinExistence type="predicted"/>
<gene>
    <name evidence="2" type="ORF">GEV33_010655</name>
</gene>
<name>A0A8J6L8S0_TENMO</name>